<comment type="caution">
    <text evidence="3">The sequence shown here is derived from an EMBL/GenBank/DDBJ whole genome shotgun (WGS) entry which is preliminary data.</text>
</comment>
<reference evidence="3 4" key="1">
    <citation type="submission" date="2019-02" db="EMBL/GenBank/DDBJ databases">
        <title>Genome sequencing of the rare red list fungi Bondarzewia mesenterica.</title>
        <authorList>
            <person name="Buettner E."/>
            <person name="Kellner H."/>
        </authorList>
    </citation>
    <scope>NUCLEOTIDE SEQUENCE [LARGE SCALE GENOMIC DNA]</scope>
    <source>
        <strain evidence="3 4">DSM 108281</strain>
    </source>
</reference>
<feature type="compositionally biased region" description="Polar residues" evidence="1">
    <location>
        <begin position="1365"/>
        <end position="1378"/>
    </location>
</feature>
<sequence length="1578" mass="168724">MSDPPPARPKPGSLRDRIAAFEQKPATTSPALPLPRPKPGGLSKWQPKPASPPSSPAASSAAREGRMSASDAKASIGQGGSLKDRMAALQGIGAFGAPSPAAAPKPPLEKPKWKPPPQVTVSPPVAEGEGLDAGEDEGDAKAKSPLLSPTNVEGEPVKSPSPGVADEDDKEEKDPEEEERLRRAAIAARMARLGGARVGMAPPMFGRKPEVKKPELTREVEGAVPVEISTVEQVKPKDEATMTKEETIRDPGEDEREAEYKYSTDVPSIHTHDVAISPETDAYVDPIHSPPDVAQGTEPQTSTLSEFTLQSNPATSLSADDASSCVPKSPSMPVPVGPRRVLPPRKKSAKSPSPPPVPELAPILSSELHESPAPKEGVRSVAETLVEAAGGREKEVGAFSENAEADTVKDVPPAEIEPTHSKESVTADTEQYEIAPKADAIEAERSTSPSSDLRPESPDDPEVYVKHKRDIDTEAAEPERPSIVAPVPISAAPVEAPLEAQSVSEGPATEAVDPVAEPAEEEKDEATRRKRIAERVAKMGGFNPFSAPPQRKGSFDSVERDSVPDSEMPTSPILDRDDGLRKNSLAAAQLTPPAPAKKESSPSAHKDVTGTRASVESGNTLEHTQEAEELDDDRDLRKRSASSLSVEDSTVESEREVLEGHKDSDELLSEAQYAVLEEIDRDEQGQDEPATRVKHEAKEDDEANTFEGNIVSDGKYLDRGQGHGERVHDERHLLVLDDESHVGSIDRGAAPVHLTDVHTIQEAAADKDKDQPQPQEDDMAPPRITRPLPSAPPAPALVFSTRPGGTDEAPISPSLTRKRFSVPPPARAVPTPDARIEEEPVSPRVATKRASIPPPVRTAPAMPVEHERVMSPQSIRSIPPPPPPADHNSEGLFSQEPEEMSHTYNDEPQEAVPPPPPRKPSLPIPSPTIPHASAPRATSPSNRRISRESTGSYGGRRTAHDFVPPAPISRVRDASPPPDTEQFGSPHAAAKKVPTPLMFPPEPEREVLDDSDGDPIDPRFHSPIKSPTFPPSAALPPTAHDVAISPQTASPPVVEAIEQQSEVDAEQARRATIAERMARLGGIRFGAPPPPARRLPPASEETHGEESADADSEQFTEARVEDEEEDDETARRQRIAAKLVGMGGMRFGMMPGAGPVSQHPPSIQEEEAVLPPPPSRTAPSRPPQPPPAEPESEPESHGTSDDGVKVEAEESELEEVHYEDAEEEIVEEEEEEEAPPPPPPRTAHRPPVPLSRPPVPPAIKRSSLDVPASPPPPPPPPHRKESYDTVTSSRPPIQATQSDYVMVEQEDEESPPPPPARPTRGLPPRAAPPPPMTEPPESSTTGQWELSSIPTAVLDFGESSVTSDMSASMWSEDSTSYPPVTLTGAPRPPPSSEKPIVPLSQHPHAHAPAPVPTEISPDELRSIWGRVGVQICEAASMLHERSKKTLIGNGSYASFIAAVLAQVPNAQPAPAAGIEYGYLVYAQTGGSVHTRASEIMPGDVIVLEDAKLKGHKGLHAYSIVVGEGTPCLGVVCDFDTKKVKVKALQANQHVGQATVESVSYKLEDLKSGSVKVYRVLEA</sequence>
<feature type="compositionally biased region" description="Basic and acidic residues" evidence="1">
    <location>
        <begin position="652"/>
        <end position="665"/>
    </location>
</feature>
<feature type="compositionally biased region" description="Pro residues" evidence="1">
    <location>
        <begin position="1170"/>
        <end position="1189"/>
    </location>
</feature>
<feature type="compositionally biased region" description="Basic and acidic residues" evidence="1">
    <location>
        <begin position="596"/>
        <end position="609"/>
    </location>
</feature>
<feature type="compositionally biased region" description="Acidic residues" evidence="1">
    <location>
        <begin position="129"/>
        <end position="138"/>
    </location>
</feature>
<name>A0A4S4M0M3_9AGAM</name>
<dbReference type="OrthoDB" id="207120at2759"/>
<feature type="compositionally biased region" description="Polar residues" evidence="1">
    <location>
        <begin position="936"/>
        <end position="951"/>
    </location>
</feature>
<feature type="compositionally biased region" description="Basic and acidic residues" evidence="1">
    <location>
        <begin position="715"/>
        <end position="726"/>
    </location>
</feature>
<feature type="compositionally biased region" description="Basic and acidic residues" evidence="1">
    <location>
        <begin position="1194"/>
        <end position="1219"/>
    </location>
</feature>
<protein>
    <recommendedName>
        <fullName evidence="2">BBC1/AIM3 cysteine proteinase-fold domain-containing protein</fullName>
    </recommendedName>
</protein>
<proteinExistence type="predicted"/>
<dbReference type="EMBL" id="SGPL01000078">
    <property type="protein sequence ID" value="THH18365.1"/>
    <property type="molecule type" value="Genomic_DNA"/>
</dbReference>
<feature type="region of interest" description="Disordered" evidence="1">
    <location>
        <begin position="1080"/>
        <end position="1344"/>
    </location>
</feature>
<feature type="compositionally biased region" description="Polar residues" evidence="1">
    <location>
        <begin position="1284"/>
        <end position="1299"/>
    </location>
</feature>
<dbReference type="InterPro" id="IPR057402">
    <property type="entry name" value="AIM3_BBC1_C"/>
</dbReference>
<feature type="compositionally biased region" description="Pro residues" evidence="1">
    <location>
        <begin position="1235"/>
        <end position="1257"/>
    </location>
</feature>
<feature type="region of interest" description="Disordered" evidence="1">
    <location>
        <begin position="748"/>
        <end position="1045"/>
    </location>
</feature>
<evidence type="ECO:0000313" key="3">
    <source>
        <dbReference type="EMBL" id="THH18365.1"/>
    </source>
</evidence>
<feature type="compositionally biased region" description="Basic and acidic residues" evidence="1">
    <location>
        <begin position="234"/>
        <end position="251"/>
    </location>
</feature>
<evidence type="ECO:0000256" key="1">
    <source>
        <dbReference type="SAM" id="MobiDB-lite"/>
    </source>
</evidence>
<feature type="compositionally biased region" description="Basic and acidic residues" evidence="1">
    <location>
        <begin position="367"/>
        <end position="378"/>
    </location>
</feature>
<feature type="region of interest" description="Disordered" evidence="1">
    <location>
        <begin position="198"/>
        <end position="726"/>
    </location>
</feature>
<feature type="compositionally biased region" description="Basic and acidic residues" evidence="1">
    <location>
        <begin position="553"/>
        <end position="563"/>
    </location>
</feature>
<feature type="domain" description="BBC1/AIM3 cysteine proteinase-fold" evidence="2">
    <location>
        <begin position="1409"/>
        <end position="1577"/>
    </location>
</feature>
<feature type="compositionally biased region" description="Acidic residues" evidence="1">
    <location>
        <begin position="165"/>
        <end position="178"/>
    </location>
</feature>
<feature type="compositionally biased region" description="Pro residues" evidence="1">
    <location>
        <begin position="1325"/>
        <end position="1334"/>
    </location>
</feature>
<feature type="compositionally biased region" description="Pro residues" evidence="1">
    <location>
        <begin position="911"/>
        <end position="928"/>
    </location>
</feature>
<feature type="compositionally biased region" description="Acidic residues" evidence="1">
    <location>
        <begin position="1220"/>
        <end position="1234"/>
    </location>
</feature>
<accession>A0A4S4M0M3</accession>
<organism evidence="3 4">
    <name type="scientific">Bondarzewia mesenterica</name>
    <dbReference type="NCBI Taxonomy" id="1095465"/>
    <lineage>
        <taxon>Eukaryota</taxon>
        <taxon>Fungi</taxon>
        <taxon>Dikarya</taxon>
        <taxon>Basidiomycota</taxon>
        <taxon>Agaricomycotina</taxon>
        <taxon>Agaricomycetes</taxon>
        <taxon>Russulales</taxon>
        <taxon>Bondarzewiaceae</taxon>
        <taxon>Bondarzewia</taxon>
    </lineage>
</organism>
<keyword evidence="4" id="KW-1185">Reference proteome</keyword>
<dbReference type="Pfam" id="PF25459">
    <property type="entry name" value="AIM3_BBC1_C"/>
    <property type="match status" value="1"/>
</dbReference>
<evidence type="ECO:0000259" key="2">
    <source>
        <dbReference type="Pfam" id="PF25459"/>
    </source>
</evidence>
<feature type="compositionally biased region" description="Basic and acidic residues" evidence="1">
    <location>
        <begin position="689"/>
        <end position="698"/>
    </location>
</feature>
<feature type="region of interest" description="Disordered" evidence="1">
    <location>
        <begin position="1"/>
        <end position="183"/>
    </location>
</feature>
<evidence type="ECO:0000313" key="4">
    <source>
        <dbReference type="Proteomes" id="UP000310158"/>
    </source>
</evidence>
<feature type="compositionally biased region" description="Basic and acidic residues" evidence="1">
    <location>
        <begin position="207"/>
        <end position="221"/>
    </location>
</feature>
<feature type="compositionally biased region" description="Polar residues" evidence="1">
    <location>
        <begin position="297"/>
        <end position="318"/>
    </location>
</feature>
<feature type="region of interest" description="Disordered" evidence="1">
    <location>
        <begin position="1365"/>
        <end position="1395"/>
    </location>
</feature>
<feature type="compositionally biased region" description="Acidic residues" evidence="1">
    <location>
        <begin position="1107"/>
        <end position="1128"/>
    </location>
</feature>
<feature type="compositionally biased region" description="Basic and acidic residues" evidence="1">
    <location>
        <begin position="453"/>
        <end position="480"/>
    </location>
</feature>
<dbReference type="Proteomes" id="UP000310158">
    <property type="component" value="Unassembled WGS sequence"/>
</dbReference>
<feature type="compositionally biased region" description="Polar residues" evidence="1">
    <location>
        <begin position="611"/>
        <end position="622"/>
    </location>
</feature>
<gene>
    <name evidence="3" type="ORF">EW146_g2598</name>
</gene>
<feature type="compositionally biased region" description="Low complexity" evidence="1">
    <location>
        <begin position="508"/>
        <end position="517"/>
    </location>
</feature>